<keyword evidence="1" id="KW-0812">Transmembrane</keyword>
<accession>A0A3R8S203</accession>
<feature type="domain" description="GGDEF" evidence="3">
    <location>
        <begin position="217"/>
        <end position="351"/>
    </location>
</feature>
<dbReference type="CDD" id="cd01948">
    <property type="entry name" value="EAL"/>
    <property type="match status" value="1"/>
</dbReference>
<protein>
    <submittedName>
        <fullName evidence="4">Bifunctional diguanylate cyclase/phosphodiesterase</fullName>
    </submittedName>
</protein>
<dbReference type="RefSeq" id="WP_125243224.1">
    <property type="nucleotide sequence ID" value="NZ_RSED01000007.1"/>
</dbReference>
<dbReference type="SUPFAM" id="SSF141868">
    <property type="entry name" value="EAL domain-like"/>
    <property type="match status" value="1"/>
</dbReference>
<proteinExistence type="predicted"/>
<dbReference type="PANTHER" id="PTHR44757:SF2">
    <property type="entry name" value="BIOFILM ARCHITECTURE MAINTENANCE PROTEIN MBAA"/>
    <property type="match status" value="1"/>
</dbReference>
<dbReference type="InterPro" id="IPR035919">
    <property type="entry name" value="EAL_sf"/>
</dbReference>
<dbReference type="InterPro" id="IPR001633">
    <property type="entry name" value="EAL_dom"/>
</dbReference>
<dbReference type="Gene3D" id="3.20.20.450">
    <property type="entry name" value="EAL domain"/>
    <property type="match status" value="1"/>
</dbReference>
<evidence type="ECO:0000259" key="2">
    <source>
        <dbReference type="PROSITE" id="PS50883"/>
    </source>
</evidence>
<dbReference type="Proteomes" id="UP000269265">
    <property type="component" value="Unassembled WGS sequence"/>
</dbReference>
<keyword evidence="1" id="KW-0472">Membrane</keyword>
<dbReference type="Gene3D" id="3.30.70.270">
    <property type="match status" value="1"/>
</dbReference>
<dbReference type="CDD" id="cd01949">
    <property type="entry name" value="GGDEF"/>
    <property type="match status" value="1"/>
</dbReference>
<evidence type="ECO:0000256" key="1">
    <source>
        <dbReference type="SAM" id="Phobius"/>
    </source>
</evidence>
<keyword evidence="1" id="KW-1133">Transmembrane helix</keyword>
<dbReference type="OrthoDB" id="9813903at2"/>
<dbReference type="EMBL" id="RSED01000007">
    <property type="protein sequence ID" value="RRS04317.1"/>
    <property type="molecule type" value="Genomic_DNA"/>
</dbReference>
<dbReference type="NCBIfam" id="TIGR00254">
    <property type="entry name" value="GGDEF"/>
    <property type="match status" value="1"/>
</dbReference>
<reference evidence="4 5" key="1">
    <citation type="submission" date="2018-12" db="EMBL/GenBank/DDBJ databases">
        <title>The whole draft genome of Aquabacterium sp. SJQ9.</title>
        <authorList>
            <person name="Sun L."/>
            <person name="Gao X."/>
            <person name="Chen W."/>
            <person name="Huang K."/>
        </authorList>
    </citation>
    <scope>NUCLEOTIDE SEQUENCE [LARGE SCALE GENOMIC DNA]</scope>
    <source>
        <strain evidence="4 5">SJQ9</strain>
    </source>
</reference>
<dbReference type="InterPro" id="IPR052155">
    <property type="entry name" value="Biofilm_reg_signaling"/>
</dbReference>
<feature type="domain" description="EAL" evidence="2">
    <location>
        <begin position="360"/>
        <end position="613"/>
    </location>
</feature>
<dbReference type="InterPro" id="IPR029787">
    <property type="entry name" value="Nucleotide_cyclase"/>
</dbReference>
<name>A0A3R8S203_9BURK</name>
<dbReference type="SMART" id="SM00267">
    <property type="entry name" value="GGDEF"/>
    <property type="match status" value="1"/>
</dbReference>
<sequence length="631" mass="69176">MKASREQHSGGNQQAGRRRLAWLPFTLALVVAALLLTWQRLYFEMQDVRRDALGEAESIMTVIELSRAMSSTDAAPWLTSASSRFTDVVSSSYCVQGRCSANYHQRGSALCSAGDQWDSVCVQSFPRGTTSAFVEVRHSLIPAYQATLRDLLVVSIVALLGLGTWFSAEQRLRQQVLRREDQLRHAARHDALTGLLNRAAFEEVLSAHLSRPKAERAPATLLYLDLDGFKHLNDTHGHHMGDLVLREVTHRFAKALPDAQGSMGRLGGDEFALILPGVSEPLAVAAAVDALTESLVAPFEAEQMSAQLGVSIGAVVLDAEVHTAEEALRRADVAMDEAKRLGHGKLVLFDDLLGSRARRRQFIQSELRPAIIQGQLFLEYQPQVGIDGGVRGVEALVRWRHPRFGVIRPDEFISVAEETGLILPLGLAVIEMACRDLVALRAQGVALPYVSVNVSPRQLADPQLVAALMSALRQHGLGPADMELEVTEGAVMEVNGAESSVLDHLSARGFRIAIDDFGTGYSSLSRLQRMKVDKLKIDRSFIEGLGEPGHDPMLVDMMLALARRMNVKSVAEGVETQQQADWLRAAGCHMIQGYLYAKPMPLAQLGAWMKTHSGEHEDDEDVWSPTISAEL</sequence>
<dbReference type="AlphaFoldDB" id="A0A3R8S203"/>
<dbReference type="Pfam" id="PF00990">
    <property type="entry name" value="GGDEF"/>
    <property type="match status" value="1"/>
</dbReference>
<feature type="transmembrane region" description="Helical" evidence="1">
    <location>
        <begin position="20"/>
        <end position="38"/>
    </location>
</feature>
<keyword evidence="5" id="KW-1185">Reference proteome</keyword>
<evidence type="ECO:0000313" key="4">
    <source>
        <dbReference type="EMBL" id="RRS04317.1"/>
    </source>
</evidence>
<dbReference type="InterPro" id="IPR043128">
    <property type="entry name" value="Rev_trsase/Diguanyl_cyclase"/>
</dbReference>
<organism evidence="4 5">
    <name type="scientific">Aquabacterium soli</name>
    <dbReference type="NCBI Taxonomy" id="2493092"/>
    <lineage>
        <taxon>Bacteria</taxon>
        <taxon>Pseudomonadati</taxon>
        <taxon>Pseudomonadota</taxon>
        <taxon>Betaproteobacteria</taxon>
        <taxon>Burkholderiales</taxon>
        <taxon>Aquabacterium</taxon>
    </lineage>
</organism>
<dbReference type="PANTHER" id="PTHR44757">
    <property type="entry name" value="DIGUANYLATE CYCLASE DGCP"/>
    <property type="match status" value="1"/>
</dbReference>
<dbReference type="SUPFAM" id="SSF55073">
    <property type="entry name" value="Nucleotide cyclase"/>
    <property type="match status" value="1"/>
</dbReference>
<gene>
    <name evidence="4" type="ORF">EIP75_10495</name>
</gene>
<dbReference type="Pfam" id="PF00563">
    <property type="entry name" value="EAL"/>
    <property type="match status" value="1"/>
</dbReference>
<dbReference type="SMART" id="SM00052">
    <property type="entry name" value="EAL"/>
    <property type="match status" value="1"/>
</dbReference>
<evidence type="ECO:0000259" key="3">
    <source>
        <dbReference type="PROSITE" id="PS50887"/>
    </source>
</evidence>
<dbReference type="PROSITE" id="PS50887">
    <property type="entry name" value="GGDEF"/>
    <property type="match status" value="1"/>
</dbReference>
<dbReference type="InterPro" id="IPR000160">
    <property type="entry name" value="GGDEF_dom"/>
</dbReference>
<dbReference type="PROSITE" id="PS50883">
    <property type="entry name" value="EAL"/>
    <property type="match status" value="1"/>
</dbReference>
<evidence type="ECO:0000313" key="5">
    <source>
        <dbReference type="Proteomes" id="UP000269265"/>
    </source>
</evidence>
<comment type="caution">
    <text evidence="4">The sequence shown here is derived from an EMBL/GenBank/DDBJ whole genome shotgun (WGS) entry which is preliminary data.</text>
</comment>